<accession>A0ABX0IHM5</accession>
<dbReference type="Gene3D" id="1.10.10.10">
    <property type="entry name" value="Winged helix-like DNA-binding domain superfamily/Winged helix DNA-binding domain"/>
    <property type="match status" value="1"/>
</dbReference>
<feature type="domain" description="HTH marR-type" evidence="4">
    <location>
        <begin position="13"/>
        <end position="143"/>
    </location>
</feature>
<evidence type="ECO:0000313" key="5">
    <source>
        <dbReference type="EMBL" id="NHM14108.1"/>
    </source>
</evidence>
<proteinExistence type="predicted"/>
<dbReference type="EMBL" id="WPCR01000005">
    <property type="protein sequence ID" value="NHM14108.1"/>
    <property type="molecule type" value="Genomic_DNA"/>
</dbReference>
<reference evidence="5 6" key="1">
    <citation type="submission" date="2019-11" db="EMBL/GenBank/DDBJ databases">
        <title>Eggerthellaceae novel genus isolated from the rectal contents of marmort.</title>
        <authorList>
            <person name="Zhang G."/>
        </authorList>
    </citation>
    <scope>NUCLEOTIDE SEQUENCE [LARGE SCALE GENOMIC DNA]</scope>
    <source>
        <strain evidence="6">zg-886</strain>
    </source>
</reference>
<keyword evidence="2" id="KW-0238">DNA-binding</keyword>
<dbReference type="InterPro" id="IPR000835">
    <property type="entry name" value="HTH_MarR-typ"/>
</dbReference>
<dbReference type="Pfam" id="PF12802">
    <property type="entry name" value="MarR_2"/>
    <property type="match status" value="1"/>
</dbReference>
<dbReference type="InterPro" id="IPR036388">
    <property type="entry name" value="WH-like_DNA-bd_sf"/>
</dbReference>
<evidence type="ECO:0000313" key="6">
    <source>
        <dbReference type="Proteomes" id="UP000636394"/>
    </source>
</evidence>
<dbReference type="PANTHER" id="PTHR42756:SF1">
    <property type="entry name" value="TRANSCRIPTIONAL REPRESSOR OF EMRAB OPERON"/>
    <property type="match status" value="1"/>
</dbReference>
<dbReference type="PANTHER" id="PTHR42756">
    <property type="entry name" value="TRANSCRIPTIONAL REGULATOR, MARR"/>
    <property type="match status" value="1"/>
</dbReference>
<comment type="caution">
    <text evidence="5">The sequence shown here is derived from an EMBL/GenBank/DDBJ whole genome shotgun (WGS) entry which is preliminary data.</text>
</comment>
<evidence type="ECO:0000256" key="3">
    <source>
        <dbReference type="ARBA" id="ARBA00023163"/>
    </source>
</evidence>
<evidence type="ECO:0000256" key="2">
    <source>
        <dbReference type="ARBA" id="ARBA00023125"/>
    </source>
</evidence>
<protein>
    <submittedName>
        <fullName evidence="5">MarR family transcriptional regulator</fullName>
    </submittedName>
</protein>
<keyword evidence="1" id="KW-0805">Transcription regulation</keyword>
<name>A0ABX0IHM5_9ACTN</name>
<dbReference type="InterPro" id="IPR036390">
    <property type="entry name" value="WH_DNA-bd_sf"/>
</dbReference>
<evidence type="ECO:0000256" key="1">
    <source>
        <dbReference type="ARBA" id="ARBA00023015"/>
    </source>
</evidence>
<keyword evidence="3" id="KW-0804">Transcription</keyword>
<dbReference type="Proteomes" id="UP000636394">
    <property type="component" value="Unassembled WGS sequence"/>
</dbReference>
<organism evidence="5 6">
    <name type="scientific">Xiamenia xianingshaonis</name>
    <dbReference type="NCBI Taxonomy" id="2682776"/>
    <lineage>
        <taxon>Bacteria</taxon>
        <taxon>Bacillati</taxon>
        <taxon>Actinomycetota</taxon>
        <taxon>Coriobacteriia</taxon>
        <taxon>Eggerthellales</taxon>
        <taxon>Eggerthellaceae</taxon>
        <taxon>Xiamenia</taxon>
    </lineage>
</organism>
<evidence type="ECO:0000259" key="4">
    <source>
        <dbReference type="PROSITE" id="PS50995"/>
    </source>
</evidence>
<dbReference type="SMART" id="SM00347">
    <property type="entry name" value="HTH_MARR"/>
    <property type="match status" value="1"/>
</dbReference>
<dbReference type="SUPFAM" id="SSF46785">
    <property type="entry name" value="Winged helix' DNA-binding domain"/>
    <property type="match status" value="1"/>
</dbReference>
<dbReference type="PROSITE" id="PS50995">
    <property type="entry name" value="HTH_MARR_2"/>
    <property type="match status" value="1"/>
</dbReference>
<sequence length="159" mass="18011">MLMRSTSAMQDAQDRLLGEFTYVSNELDELYRVAAKRLGLSPSAYEILVVLRTMDGCTQKELCDECSLSKQTVNSAVHGMERAGLVRVESSGHRATQVWLTEEGRSLVAGRLDEMYEAERQAFRSLSVEERLAFVSLTKRFSEELKVRFAALEQRPGER</sequence>
<keyword evidence="6" id="KW-1185">Reference proteome</keyword>
<gene>
    <name evidence="5" type="ORF">GMI68_04900</name>
</gene>